<evidence type="ECO:0000313" key="4">
    <source>
        <dbReference type="EMBL" id="SFP40975.1"/>
    </source>
</evidence>
<keyword evidence="5" id="KW-1185">Reference proteome</keyword>
<dbReference type="InterPro" id="IPR001789">
    <property type="entry name" value="Sig_transdc_resp-reg_receiver"/>
</dbReference>
<name>A0A1I5Q404_9GAMM</name>
<evidence type="ECO:0000256" key="2">
    <source>
        <dbReference type="PROSITE-ProRule" id="PRU00169"/>
    </source>
</evidence>
<dbReference type="SUPFAM" id="SSF52172">
    <property type="entry name" value="CheY-like"/>
    <property type="match status" value="1"/>
</dbReference>
<dbReference type="InterPro" id="IPR011006">
    <property type="entry name" value="CheY-like_superfamily"/>
</dbReference>
<dbReference type="Proteomes" id="UP000243084">
    <property type="component" value="Unassembled WGS sequence"/>
</dbReference>
<dbReference type="SMART" id="SM00448">
    <property type="entry name" value="REC"/>
    <property type="match status" value="1"/>
</dbReference>
<dbReference type="Gene3D" id="3.40.50.2300">
    <property type="match status" value="1"/>
</dbReference>
<dbReference type="RefSeq" id="WP_092428222.1">
    <property type="nucleotide sequence ID" value="NZ_FOXM01000002.1"/>
</dbReference>
<keyword evidence="1 2" id="KW-0597">Phosphoprotein</keyword>
<evidence type="ECO:0000256" key="1">
    <source>
        <dbReference type="ARBA" id="ARBA00022553"/>
    </source>
</evidence>
<dbReference type="PROSITE" id="PS50110">
    <property type="entry name" value="RESPONSE_REGULATORY"/>
    <property type="match status" value="1"/>
</dbReference>
<feature type="modified residue" description="4-aspartylphosphate" evidence="2">
    <location>
        <position position="61"/>
    </location>
</feature>
<proteinExistence type="predicted"/>
<sequence length="130" mass="13997">MDAFAAPSPPRKVLVVEDEPTLAENIGTYLEAMGHEVRIVGDGSSAIALCGDFAPDLLVFDYSLPDMSGFEALDAMRRRGCHCAGVLITAHPGDRVRYAANARGVLHILYKPFALADLARLVRCVPADRS</sequence>
<evidence type="ECO:0000313" key="5">
    <source>
        <dbReference type="Proteomes" id="UP000243084"/>
    </source>
</evidence>
<dbReference type="OrthoDB" id="9808843at2"/>
<dbReference type="PANTHER" id="PTHR44591">
    <property type="entry name" value="STRESS RESPONSE REGULATOR PROTEIN 1"/>
    <property type="match status" value="1"/>
</dbReference>
<dbReference type="InterPro" id="IPR050595">
    <property type="entry name" value="Bact_response_regulator"/>
</dbReference>
<feature type="domain" description="Response regulatory" evidence="3">
    <location>
        <begin position="12"/>
        <end position="126"/>
    </location>
</feature>
<accession>A0A1I5Q404</accession>
<reference evidence="5" key="1">
    <citation type="submission" date="2016-10" db="EMBL/GenBank/DDBJ databases">
        <authorList>
            <person name="Varghese N."/>
            <person name="Submissions S."/>
        </authorList>
    </citation>
    <scope>NUCLEOTIDE SEQUENCE [LARGE SCALE GENOMIC DNA]</scope>
    <source>
        <strain evidence="5">JCM 18195</strain>
    </source>
</reference>
<protein>
    <submittedName>
        <fullName evidence="4">Response regulator receiver domain-containing protein</fullName>
    </submittedName>
</protein>
<dbReference type="CDD" id="cd00156">
    <property type="entry name" value="REC"/>
    <property type="match status" value="1"/>
</dbReference>
<dbReference type="Pfam" id="PF00072">
    <property type="entry name" value="Response_reg"/>
    <property type="match status" value="1"/>
</dbReference>
<organism evidence="4 5">
    <name type="scientific">Geopseudomonas sagittaria</name>
    <dbReference type="NCBI Taxonomy" id="1135990"/>
    <lineage>
        <taxon>Bacteria</taxon>
        <taxon>Pseudomonadati</taxon>
        <taxon>Pseudomonadota</taxon>
        <taxon>Gammaproteobacteria</taxon>
        <taxon>Pseudomonadales</taxon>
        <taxon>Pseudomonadaceae</taxon>
        <taxon>Geopseudomonas</taxon>
    </lineage>
</organism>
<dbReference type="AlphaFoldDB" id="A0A1I5Q404"/>
<dbReference type="GO" id="GO:0000160">
    <property type="term" value="P:phosphorelay signal transduction system"/>
    <property type="evidence" value="ECO:0007669"/>
    <property type="project" value="InterPro"/>
</dbReference>
<dbReference type="EMBL" id="FOXM01000002">
    <property type="protein sequence ID" value="SFP40975.1"/>
    <property type="molecule type" value="Genomic_DNA"/>
</dbReference>
<evidence type="ECO:0000259" key="3">
    <source>
        <dbReference type="PROSITE" id="PS50110"/>
    </source>
</evidence>
<gene>
    <name evidence="4" type="ORF">SAMN05216229_102178</name>
</gene>
<dbReference type="PANTHER" id="PTHR44591:SF3">
    <property type="entry name" value="RESPONSE REGULATORY DOMAIN-CONTAINING PROTEIN"/>
    <property type="match status" value="1"/>
</dbReference>